<evidence type="ECO:0000256" key="3">
    <source>
        <dbReference type="SAM" id="MobiDB-lite"/>
    </source>
</evidence>
<keyword evidence="6" id="KW-1185">Reference proteome</keyword>
<dbReference type="EMBL" id="LWLT01000007">
    <property type="status" value="NOT_ANNOTATED_CDS"/>
    <property type="molecule type" value="Genomic_DNA"/>
</dbReference>
<dbReference type="Gene3D" id="3.30.160.20">
    <property type="match status" value="1"/>
</dbReference>
<dbReference type="Pfam" id="PF00333">
    <property type="entry name" value="Ribosomal_S5"/>
    <property type="match status" value="1"/>
</dbReference>
<reference evidence="5 6" key="1">
    <citation type="submission" date="2016-04" db="EMBL/GenBank/DDBJ databases">
        <title>Polished mammalian reference genomes with single-molecule sequencing and chromosome conformation capture applied to the Capra hircus genome.</title>
        <authorList>
            <person name="Bickhart D.M."/>
            <person name="Koren S."/>
            <person name="Rosen B."/>
            <person name="Hastie A."/>
            <person name="Liachko I."/>
            <person name="Sullivan S.T."/>
            <person name="Burton J."/>
            <person name="Sayre B.L."/>
            <person name="Huson H.J."/>
            <person name="Lee J."/>
            <person name="Lam E."/>
            <person name="Kelley C.M."/>
            <person name="Hutchison J.L."/>
            <person name="Zhou Y."/>
            <person name="Sun J."/>
            <person name="Crisa A."/>
            <person name="Schwartz J.C."/>
            <person name="Hammond J.A."/>
            <person name="Schroeder S.G."/>
            <person name="Liu G.E."/>
            <person name="Dunham M."/>
            <person name="Shendure J."/>
            <person name="Sonstegard T.S."/>
            <person name="Phillippy A.M."/>
            <person name="Van Tassell C.P."/>
            <person name="Smith T.P."/>
        </authorList>
    </citation>
    <scope>NUCLEOTIDE SEQUENCE [LARGE SCALE GENOMIC DNA]</scope>
</reference>
<dbReference type="Ensembl" id="ENSCHIT00000038324.1">
    <property type="protein sequence ID" value="ENSCHIP00000030452.1"/>
    <property type="gene ID" value="ENSCHIG00000025219.1"/>
</dbReference>
<evidence type="ECO:0000313" key="6">
    <source>
        <dbReference type="Proteomes" id="UP000291000"/>
    </source>
</evidence>
<dbReference type="InterPro" id="IPR020568">
    <property type="entry name" value="Ribosomal_Su5_D2-typ_SF"/>
</dbReference>
<dbReference type="OMA" id="NEEWLPV"/>
<dbReference type="STRING" id="9925.ENSCHIP00000030452"/>
<dbReference type="Bgee" id="ENSCHIG00000025219">
    <property type="expression patterns" value="Expressed in thymus and 11 other cell types or tissues"/>
</dbReference>
<organism evidence="5 6">
    <name type="scientific">Capra hircus</name>
    <name type="common">Goat</name>
    <dbReference type="NCBI Taxonomy" id="9925"/>
    <lineage>
        <taxon>Eukaryota</taxon>
        <taxon>Metazoa</taxon>
        <taxon>Chordata</taxon>
        <taxon>Craniata</taxon>
        <taxon>Vertebrata</taxon>
        <taxon>Euteleostomi</taxon>
        <taxon>Mammalia</taxon>
        <taxon>Eutheria</taxon>
        <taxon>Laurasiatheria</taxon>
        <taxon>Artiodactyla</taxon>
        <taxon>Ruminantia</taxon>
        <taxon>Pecora</taxon>
        <taxon>Bovidae</taxon>
        <taxon>Caprinae</taxon>
        <taxon>Capra</taxon>
    </lineage>
</organism>
<feature type="region of interest" description="Disordered" evidence="3">
    <location>
        <begin position="29"/>
        <end position="49"/>
    </location>
</feature>
<dbReference type="InterPro" id="IPR014721">
    <property type="entry name" value="Ribsml_uS5_D2-typ_fold_subgr"/>
</dbReference>
<feature type="compositionally biased region" description="Basic residues" evidence="3">
    <location>
        <begin position="33"/>
        <end position="48"/>
    </location>
</feature>
<dbReference type="GO" id="GO:0003723">
    <property type="term" value="F:RNA binding"/>
    <property type="evidence" value="ECO:0007669"/>
    <property type="project" value="InterPro"/>
</dbReference>
<feature type="domain" description="S5 DRBM" evidence="4">
    <location>
        <begin position="92"/>
        <end position="155"/>
    </location>
</feature>
<dbReference type="SUPFAM" id="SSF54211">
    <property type="entry name" value="Ribosomal protein S5 domain 2-like"/>
    <property type="match status" value="1"/>
</dbReference>
<dbReference type="Proteomes" id="UP000291000">
    <property type="component" value="Chromosome 8"/>
</dbReference>
<evidence type="ECO:0000256" key="1">
    <source>
        <dbReference type="ARBA" id="ARBA00035407"/>
    </source>
</evidence>
<dbReference type="InterPro" id="IPR000851">
    <property type="entry name" value="Ribosomal_uS5"/>
</dbReference>
<dbReference type="AlphaFoldDB" id="A0A452G150"/>
<evidence type="ECO:0000259" key="4">
    <source>
        <dbReference type="PROSITE" id="PS50881"/>
    </source>
</evidence>
<keyword evidence="2" id="KW-0687">Ribonucleoprotein</keyword>
<protein>
    <recommendedName>
        <fullName evidence="1">40S ribosomal protein S2</fullName>
    </recommendedName>
</protein>
<dbReference type="GO" id="GO:0006412">
    <property type="term" value="P:translation"/>
    <property type="evidence" value="ECO:0007669"/>
    <property type="project" value="InterPro"/>
</dbReference>
<dbReference type="SUPFAM" id="SSF54768">
    <property type="entry name" value="dsRNA-binding domain-like"/>
    <property type="match status" value="1"/>
</dbReference>
<dbReference type="PANTHER" id="PTHR13718">
    <property type="entry name" value="RIBOSOMAL S SUBUNIT"/>
    <property type="match status" value="1"/>
</dbReference>
<dbReference type="GO" id="GO:0003735">
    <property type="term" value="F:structural constituent of ribosome"/>
    <property type="evidence" value="ECO:0007669"/>
    <property type="project" value="UniProtKB-UniRule"/>
</dbReference>
<accession>A0A452G150</accession>
<reference evidence="5" key="2">
    <citation type="submission" date="2025-08" db="UniProtKB">
        <authorList>
            <consortium name="Ensembl"/>
        </authorList>
    </citation>
    <scope>IDENTIFICATION</scope>
</reference>
<dbReference type="FunFam" id="3.30.160.20:FF:000133">
    <property type="entry name" value="40S ribosomal protein S2"/>
    <property type="match status" value="1"/>
</dbReference>
<sequence length="263" mass="28264">MVDDAGAAEGLGRPSPGALVVEVASGAAGRGLGRGRGRGRSRGARGGKAKNEEWLPVTKLGPLVKDMKIKSLQEIHLFSLPIAESGIIDFFLKDEVLKIMPVQKHTLSGQWTRFKAFVATGDYNRHVSLDVKCSKAVATAIHGAIILAKLSIVPGNKMGKAHMVPCKVNGCCGSVLVPLIPAPRGTSISPPLYSESRTLPYYLGNFAKATFDAISKTYSYLTPDLRKETVFTKSPYQEFTGHLVKNHIRVSVQRTQAPAVATI</sequence>
<evidence type="ECO:0000256" key="2">
    <source>
        <dbReference type="PROSITE-ProRule" id="PRU00268"/>
    </source>
</evidence>
<reference evidence="5" key="3">
    <citation type="submission" date="2025-09" db="UniProtKB">
        <authorList>
            <consortium name="Ensembl"/>
        </authorList>
    </citation>
    <scope>IDENTIFICATION</scope>
</reference>
<dbReference type="GeneTree" id="ENSGT00940000153095"/>
<keyword evidence="2" id="KW-0689">Ribosomal protein</keyword>
<dbReference type="Gene3D" id="3.30.230.10">
    <property type="match status" value="2"/>
</dbReference>
<name>A0A452G150_CAPHI</name>
<dbReference type="InterPro" id="IPR013810">
    <property type="entry name" value="Ribosomal_uS5_N"/>
</dbReference>
<proteinExistence type="predicted"/>
<dbReference type="PROSITE" id="PS50881">
    <property type="entry name" value="S5_DSRBD"/>
    <property type="match status" value="1"/>
</dbReference>
<dbReference type="PANTHER" id="PTHR13718:SF4">
    <property type="entry name" value="40S RIBOSOMAL PROTEIN S2"/>
    <property type="match status" value="1"/>
</dbReference>
<dbReference type="GO" id="GO:0022627">
    <property type="term" value="C:cytosolic small ribosomal subunit"/>
    <property type="evidence" value="ECO:0007669"/>
    <property type="project" value="TreeGrafter"/>
</dbReference>
<evidence type="ECO:0000313" key="5">
    <source>
        <dbReference type="Ensembl" id="ENSCHIP00000030452.1"/>
    </source>
</evidence>